<comment type="caution">
    <text evidence="2">The sequence shown here is derived from an EMBL/GenBank/DDBJ whole genome shotgun (WGS) entry which is preliminary data.</text>
</comment>
<feature type="coiled-coil region" evidence="1">
    <location>
        <begin position="186"/>
        <end position="318"/>
    </location>
</feature>
<dbReference type="InterPro" id="IPR021979">
    <property type="entry name" value="DUF3584"/>
</dbReference>
<evidence type="ECO:0000256" key="1">
    <source>
        <dbReference type="SAM" id="Coils"/>
    </source>
</evidence>
<accession>A0A3D8YGB8</accession>
<evidence type="ECO:0000313" key="3">
    <source>
        <dbReference type="Proteomes" id="UP000256373"/>
    </source>
</evidence>
<organism evidence="2 3">
    <name type="scientific">Dyadobacter luteus</name>
    <dbReference type="NCBI Taxonomy" id="2259619"/>
    <lineage>
        <taxon>Bacteria</taxon>
        <taxon>Pseudomonadati</taxon>
        <taxon>Bacteroidota</taxon>
        <taxon>Cytophagia</taxon>
        <taxon>Cytophagales</taxon>
        <taxon>Spirosomataceae</taxon>
        <taxon>Dyadobacter</taxon>
    </lineage>
</organism>
<dbReference type="RefSeq" id="WP_115829153.1">
    <property type="nucleotide sequence ID" value="NZ_QNUL01000002.1"/>
</dbReference>
<dbReference type="Proteomes" id="UP000256373">
    <property type="component" value="Unassembled WGS sequence"/>
</dbReference>
<evidence type="ECO:0000313" key="2">
    <source>
        <dbReference type="EMBL" id="REA63406.1"/>
    </source>
</evidence>
<dbReference type="OrthoDB" id="9810371at2"/>
<proteinExistence type="predicted"/>
<name>A0A3D8YGB8_9BACT</name>
<keyword evidence="1" id="KW-0175">Coiled coil</keyword>
<dbReference type="Pfam" id="PF12128">
    <property type="entry name" value="DUF3584"/>
    <property type="match status" value="1"/>
</dbReference>
<dbReference type="EMBL" id="QNUL01000002">
    <property type="protein sequence ID" value="REA63406.1"/>
    <property type="molecule type" value="Genomic_DNA"/>
</dbReference>
<sequence length="385" mass="44039">MRRSLQFSRQEIEQKTEAIFGLKLKKQKAQLGSLFEKETEELKKEIADLKEKINSNNTAVSDSKKQAESLQKQWELDLEKSLTVFGRKKEKIQEHSTQVSIKIEGIDAKLLKNKESLYGWLNENVPGWENTIGKVIDEEDVLFHPALAPQFIENTGNTLFGVKIDLDEINRTVKTVADYERDKLDLKQLIESNNTALNTLSEQEKEDADKLRRKYQPKIKDARDTGYQAEYALTKAKEQLQEKECGLEEIAVKAAEEKVLMLALIEADLMKAREELATNQQNYNTIDANLQTQLGVKEKEQKRKINAEEERITGLTNLLDSQLVTKTSDIKKHIEELKEQQSGDLKKEGADTNRIADIEIALDGIRTELDFIESNGCISKLRFEV</sequence>
<protein>
    <submittedName>
        <fullName evidence="2">Uncharacterized protein</fullName>
    </submittedName>
</protein>
<gene>
    <name evidence="2" type="ORF">DSL64_02875</name>
</gene>
<dbReference type="AlphaFoldDB" id="A0A3D8YGB8"/>
<reference evidence="2 3" key="1">
    <citation type="submission" date="2018-07" db="EMBL/GenBank/DDBJ databases">
        <title>Dyadobacter roseus sp. nov., isolated from rose rhizosphere soil.</title>
        <authorList>
            <person name="Chen L."/>
        </authorList>
    </citation>
    <scope>NUCLEOTIDE SEQUENCE [LARGE SCALE GENOMIC DNA]</scope>
    <source>
        <strain evidence="2 3">RS19</strain>
    </source>
</reference>
<feature type="coiled-coil region" evidence="1">
    <location>
        <begin position="32"/>
        <end position="59"/>
    </location>
</feature>
<keyword evidence="3" id="KW-1185">Reference proteome</keyword>